<dbReference type="InterPro" id="IPR005031">
    <property type="entry name" value="COQ10_START"/>
</dbReference>
<feature type="domain" description="Coenzyme Q-binding protein COQ10 START" evidence="2">
    <location>
        <begin position="15"/>
        <end position="93"/>
    </location>
</feature>
<dbReference type="AlphaFoldDB" id="A0AAD8YCX6"/>
<dbReference type="Gene3D" id="3.30.530.20">
    <property type="match status" value="1"/>
</dbReference>
<feature type="region of interest" description="Disordered" evidence="1">
    <location>
        <begin position="49"/>
        <end position="76"/>
    </location>
</feature>
<dbReference type="Pfam" id="PF03364">
    <property type="entry name" value="Polyketide_cyc"/>
    <property type="match status" value="1"/>
</dbReference>
<evidence type="ECO:0000313" key="3">
    <source>
        <dbReference type="EMBL" id="KAK1743508.1"/>
    </source>
</evidence>
<proteinExistence type="predicted"/>
<accession>A0AAD8YCX6</accession>
<reference evidence="3" key="1">
    <citation type="submission" date="2023-06" db="EMBL/GenBank/DDBJ databases">
        <title>Survivors Of The Sea: Transcriptome response of Skeletonema marinoi to long-term dormancy.</title>
        <authorList>
            <person name="Pinder M.I.M."/>
            <person name="Kourtchenko O."/>
            <person name="Robertson E.K."/>
            <person name="Larsson T."/>
            <person name="Maumus F."/>
            <person name="Osuna-Cruz C.M."/>
            <person name="Vancaester E."/>
            <person name="Stenow R."/>
            <person name="Vandepoele K."/>
            <person name="Ploug H."/>
            <person name="Bruchert V."/>
            <person name="Godhe A."/>
            <person name="Topel M."/>
        </authorList>
    </citation>
    <scope>NUCLEOTIDE SEQUENCE</scope>
    <source>
        <strain evidence="3">R05AC</strain>
    </source>
</reference>
<dbReference type="Proteomes" id="UP001224775">
    <property type="component" value="Unassembled WGS sequence"/>
</dbReference>
<comment type="caution">
    <text evidence="3">The sequence shown here is derived from an EMBL/GenBank/DDBJ whole genome shotgun (WGS) entry which is preliminary data.</text>
</comment>
<gene>
    <name evidence="3" type="ORF">QTG54_006129</name>
</gene>
<sequence>MLERLQFSIPITITIAAPVDVVWDAISDIPSYSSILSSCVSVECQPNTSAVGKGGTVKSSNKNNNNKSVSKGPLEEQPTRLLGSRWKITRISVLENQTYEAPLTITQHSVTDTSRILTFSTYEMLGSTCSLKLTVEKVDASLLNEDSSTNKSNSNRGSGTNSERRDSAGSASSSTKQPMFEGKEACQLTAIMTMIPYQFFVKLLGVMCCLCLLKWRARIAMECDLEDVTAYCEGKYEEQLNAEKIEEGGGEDNGLGKGAETDASGGVMEK</sequence>
<dbReference type="CDD" id="cd07812">
    <property type="entry name" value="SRPBCC"/>
    <property type="match status" value="1"/>
</dbReference>
<dbReference type="EMBL" id="JATAAI010000009">
    <property type="protein sequence ID" value="KAK1743508.1"/>
    <property type="molecule type" value="Genomic_DNA"/>
</dbReference>
<evidence type="ECO:0000256" key="1">
    <source>
        <dbReference type="SAM" id="MobiDB-lite"/>
    </source>
</evidence>
<dbReference type="InterPro" id="IPR023393">
    <property type="entry name" value="START-like_dom_sf"/>
</dbReference>
<keyword evidence="4" id="KW-1185">Reference proteome</keyword>
<feature type="region of interest" description="Disordered" evidence="1">
    <location>
        <begin position="144"/>
        <end position="177"/>
    </location>
</feature>
<name>A0AAD8YCX6_9STRA</name>
<evidence type="ECO:0000313" key="4">
    <source>
        <dbReference type="Proteomes" id="UP001224775"/>
    </source>
</evidence>
<dbReference type="SUPFAM" id="SSF55961">
    <property type="entry name" value="Bet v1-like"/>
    <property type="match status" value="1"/>
</dbReference>
<evidence type="ECO:0000259" key="2">
    <source>
        <dbReference type="Pfam" id="PF03364"/>
    </source>
</evidence>
<feature type="region of interest" description="Disordered" evidence="1">
    <location>
        <begin position="243"/>
        <end position="270"/>
    </location>
</feature>
<feature type="compositionally biased region" description="Low complexity" evidence="1">
    <location>
        <begin position="56"/>
        <end position="72"/>
    </location>
</feature>
<protein>
    <recommendedName>
        <fullName evidence="2">Coenzyme Q-binding protein COQ10 START domain-containing protein</fullName>
    </recommendedName>
</protein>
<organism evidence="3 4">
    <name type="scientific">Skeletonema marinoi</name>
    <dbReference type="NCBI Taxonomy" id="267567"/>
    <lineage>
        <taxon>Eukaryota</taxon>
        <taxon>Sar</taxon>
        <taxon>Stramenopiles</taxon>
        <taxon>Ochrophyta</taxon>
        <taxon>Bacillariophyta</taxon>
        <taxon>Coscinodiscophyceae</taxon>
        <taxon>Thalassiosirophycidae</taxon>
        <taxon>Thalassiosirales</taxon>
        <taxon>Skeletonemataceae</taxon>
        <taxon>Skeletonema</taxon>
        <taxon>Skeletonema marinoi-dohrnii complex</taxon>
    </lineage>
</organism>
<feature type="compositionally biased region" description="Polar residues" evidence="1">
    <location>
        <begin position="144"/>
        <end position="161"/>
    </location>
</feature>